<dbReference type="SMART" id="SM00933">
    <property type="entry name" value="NurA"/>
    <property type="match status" value="1"/>
</dbReference>
<dbReference type="InterPro" id="IPR018977">
    <property type="entry name" value="NurA_domain"/>
</dbReference>
<accession>G0EDA4</accession>
<dbReference type="HOGENOM" id="CLU_638761_0_0_2"/>
<name>G0EDA4_PYRF1</name>
<dbReference type="KEGG" id="pfm:Pyrfu_1929"/>
<dbReference type="STRING" id="694429.Pyrfu_1929"/>
<dbReference type="Pfam" id="PF09376">
    <property type="entry name" value="NurA"/>
    <property type="match status" value="1"/>
</dbReference>
<sequence length="436" mass="47994">MKGDWFIDAYAAVIDRLLSELRNEERQVPEVPTDWWVARLPEPSSDSPPLAAIDGGGGFEPLVGGSALYIARAMAVFNPPGDPVKVVDVKLVPARDTRILDALRSIVEHRAALRALERLPRDEATILMDGSYRAVVSAALSSIRRAAYGHVSLASLYTGLASLELLVVLSKLFQVALEHGVRIAYVSKDSGYRSFKEAVLLDLLSKEAERLNLLDLSVLAERGARSYPLGRIREELLAWRKRVPPRLQSLIDMILDIGYRDTLFIDDFVGAAVGHTLALELALGGLYGSDIEKSVDKLCDRVDEYIGGREAENCRGLRDDAVRAYQMLPAARMMYVRLAPGDDLLLVETPGSSRLASEGRSLEPLNDDEEEVLRVLVAGYAGPRFYNRWLVAAHEAATMRGEHLALYAKLLDSLARARGVRLRLARRVSVGVTGIV</sequence>
<dbReference type="InParanoid" id="G0EDA4"/>
<dbReference type="EMBL" id="CP002838">
    <property type="protein sequence ID" value="AEM39782.1"/>
    <property type="molecule type" value="Genomic_DNA"/>
</dbReference>
<gene>
    <name evidence="2" type="ordered locus">Pyrfu_1929</name>
</gene>
<dbReference type="RefSeq" id="WP_014027459.1">
    <property type="nucleotide sequence ID" value="NC_015931.1"/>
</dbReference>
<evidence type="ECO:0000313" key="2">
    <source>
        <dbReference type="EMBL" id="AEM39782.1"/>
    </source>
</evidence>
<dbReference type="eggNOG" id="arCOG00367">
    <property type="taxonomic scope" value="Archaea"/>
</dbReference>
<evidence type="ECO:0000259" key="1">
    <source>
        <dbReference type="SMART" id="SM00933"/>
    </source>
</evidence>
<organism evidence="2 3">
    <name type="scientific">Pyrolobus fumarii (strain DSM 11204 / 1A)</name>
    <dbReference type="NCBI Taxonomy" id="694429"/>
    <lineage>
        <taxon>Archaea</taxon>
        <taxon>Thermoproteota</taxon>
        <taxon>Thermoprotei</taxon>
        <taxon>Desulfurococcales</taxon>
        <taxon>Pyrodictiaceae</taxon>
        <taxon>Pyrolobus</taxon>
    </lineage>
</organism>
<dbReference type="AlphaFoldDB" id="G0EDA4"/>
<keyword evidence="3" id="KW-1185">Reference proteome</keyword>
<proteinExistence type="predicted"/>
<reference evidence="2 3" key="1">
    <citation type="journal article" date="2011" name="Stand. Genomic Sci.">
        <title>Complete genome sequence of the hyperthermophilic chemolithoautotroph Pyrolobus fumarii type strain (1A).</title>
        <authorList>
            <person name="Anderson I."/>
            <person name="Goker M."/>
            <person name="Nolan M."/>
            <person name="Lucas S."/>
            <person name="Hammon N."/>
            <person name="Deshpande S."/>
            <person name="Cheng J.F."/>
            <person name="Tapia R."/>
            <person name="Han C."/>
            <person name="Goodwin L."/>
            <person name="Pitluck S."/>
            <person name="Huntemann M."/>
            <person name="Liolios K."/>
            <person name="Ivanova N."/>
            <person name="Pagani I."/>
            <person name="Mavromatis K."/>
            <person name="Ovchinikova G."/>
            <person name="Pati A."/>
            <person name="Chen A."/>
            <person name="Palaniappan K."/>
            <person name="Land M."/>
            <person name="Hauser L."/>
            <person name="Brambilla E.M."/>
            <person name="Huber H."/>
            <person name="Yasawong M."/>
            <person name="Rohde M."/>
            <person name="Spring S."/>
            <person name="Abt B."/>
            <person name="Sikorski J."/>
            <person name="Wirth R."/>
            <person name="Detter J.C."/>
            <person name="Woyke T."/>
            <person name="Bristow J."/>
            <person name="Eisen J.A."/>
            <person name="Markowitz V."/>
            <person name="Hugenholtz P."/>
            <person name="Kyrpides N.C."/>
            <person name="Klenk H.P."/>
            <person name="Lapidus A."/>
        </authorList>
    </citation>
    <scope>NUCLEOTIDE SEQUENCE [LARGE SCALE GENOMIC DNA]</scope>
    <source>
        <strain evidence="3">DSM 11204 / 1A</strain>
    </source>
</reference>
<dbReference type="GeneID" id="11138269"/>
<dbReference type="Proteomes" id="UP000001037">
    <property type="component" value="Chromosome"/>
</dbReference>
<dbReference type="OrthoDB" id="15318at2157"/>
<evidence type="ECO:0000313" key="3">
    <source>
        <dbReference type="Proteomes" id="UP000001037"/>
    </source>
</evidence>
<protein>
    <submittedName>
        <fullName evidence="2">NurA domain protein</fullName>
    </submittedName>
</protein>
<feature type="domain" description="NurA" evidence="1">
    <location>
        <begin position="48"/>
        <end position="399"/>
    </location>
</feature>